<dbReference type="InterPro" id="IPR029052">
    <property type="entry name" value="Metallo-depent_PP-like"/>
</dbReference>
<organism evidence="3 4">
    <name type="scientific">Halobacillus seohaensis</name>
    <dbReference type="NCBI Taxonomy" id="447421"/>
    <lineage>
        <taxon>Bacteria</taxon>
        <taxon>Bacillati</taxon>
        <taxon>Bacillota</taxon>
        <taxon>Bacilli</taxon>
        <taxon>Bacillales</taxon>
        <taxon>Bacillaceae</taxon>
        <taxon>Halobacillus</taxon>
    </lineage>
</organism>
<keyword evidence="1" id="KW-1133">Transmembrane helix</keyword>
<dbReference type="PANTHER" id="PTHR31302">
    <property type="entry name" value="TRANSMEMBRANE PROTEIN WITH METALLOPHOSPHOESTERASE DOMAIN-RELATED"/>
    <property type="match status" value="1"/>
</dbReference>
<dbReference type="RefSeq" id="WP_390216980.1">
    <property type="nucleotide sequence ID" value="NZ_JBHSZV010000013.1"/>
</dbReference>
<dbReference type="EMBL" id="JBHSZV010000013">
    <property type="protein sequence ID" value="MFC7061380.1"/>
    <property type="molecule type" value="Genomic_DNA"/>
</dbReference>
<evidence type="ECO:0000256" key="1">
    <source>
        <dbReference type="SAM" id="Phobius"/>
    </source>
</evidence>
<dbReference type="SUPFAM" id="SSF56300">
    <property type="entry name" value="Metallo-dependent phosphatases"/>
    <property type="match status" value="1"/>
</dbReference>
<dbReference type="CDD" id="cd07385">
    <property type="entry name" value="MPP_YkuE_C"/>
    <property type="match status" value="1"/>
</dbReference>
<reference evidence="4" key="1">
    <citation type="journal article" date="2019" name="Int. J. Syst. Evol. Microbiol.">
        <title>The Global Catalogue of Microorganisms (GCM) 10K type strain sequencing project: providing services to taxonomists for standard genome sequencing and annotation.</title>
        <authorList>
            <consortium name="The Broad Institute Genomics Platform"/>
            <consortium name="The Broad Institute Genome Sequencing Center for Infectious Disease"/>
            <person name="Wu L."/>
            <person name="Ma J."/>
        </authorList>
    </citation>
    <scope>NUCLEOTIDE SEQUENCE [LARGE SCALE GENOMIC DNA]</scope>
    <source>
        <strain evidence="4">CGMCC 4.1621</strain>
    </source>
</reference>
<comment type="caution">
    <text evidence="3">The sequence shown here is derived from an EMBL/GenBank/DDBJ whole genome shotgun (WGS) entry which is preliminary data.</text>
</comment>
<keyword evidence="4" id="KW-1185">Reference proteome</keyword>
<name>A0ABW2EGB1_9BACI</name>
<dbReference type="Proteomes" id="UP001596410">
    <property type="component" value="Unassembled WGS sequence"/>
</dbReference>
<sequence>MFLTRRSFIKKMLYSGLGLLGLSGGGYYYAHYIEPEMLSKKIHTLTHSNIPRSFNNIKVIQFSDIHLGFHYTVDQFQTLVQNIQAEKPDLILFTGDLVDKPHRYSFNSDIPNILNQLNAPLGKYWIYGNHDHGGYGTEKLEAVMSNGGFTLLKNESTQISYNGESFTLAGLDDVMLGKPDLEGTLGIISEQSFTILLVHEPDIADTVKNYPIDVQLSGHSHGGQIRIPLLGAMVTPPYAEKYVDGKHTISDQLTLYVSRGIGTTRMPYRFLCKPEYSIFTLQSNQ</sequence>
<feature type="transmembrane region" description="Helical" evidence="1">
    <location>
        <begin position="12"/>
        <end position="30"/>
    </location>
</feature>
<protein>
    <submittedName>
        <fullName evidence="3">Metallophosphoesterase</fullName>
    </submittedName>
</protein>
<dbReference type="InterPro" id="IPR051158">
    <property type="entry name" value="Metallophosphoesterase_sf"/>
</dbReference>
<feature type="domain" description="Calcineurin-like phosphoesterase" evidence="2">
    <location>
        <begin position="57"/>
        <end position="222"/>
    </location>
</feature>
<dbReference type="Gene3D" id="3.60.21.10">
    <property type="match status" value="1"/>
</dbReference>
<dbReference type="Pfam" id="PF00149">
    <property type="entry name" value="Metallophos"/>
    <property type="match status" value="1"/>
</dbReference>
<evidence type="ECO:0000259" key="2">
    <source>
        <dbReference type="Pfam" id="PF00149"/>
    </source>
</evidence>
<dbReference type="InterPro" id="IPR004843">
    <property type="entry name" value="Calcineurin-like_PHP"/>
</dbReference>
<evidence type="ECO:0000313" key="3">
    <source>
        <dbReference type="EMBL" id="MFC7061380.1"/>
    </source>
</evidence>
<keyword evidence="1" id="KW-0472">Membrane</keyword>
<dbReference type="PANTHER" id="PTHR31302:SF25">
    <property type="entry name" value="PHOSPHOESTERASE"/>
    <property type="match status" value="1"/>
</dbReference>
<accession>A0ABW2EGB1</accession>
<proteinExistence type="predicted"/>
<keyword evidence="1" id="KW-0812">Transmembrane</keyword>
<evidence type="ECO:0000313" key="4">
    <source>
        <dbReference type="Proteomes" id="UP001596410"/>
    </source>
</evidence>
<gene>
    <name evidence="3" type="ORF">ACFQIC_05840</name>
</gene>